<organism evidence="1 2">
    <name type="scientific">Mizuhopecten yessoensis</name>
    <name type="common">Japanese scallop</name>
    <name type="synonym">Patinopecten yessoensis</name>
    <dbReference type="NCBI Taxonomy" id="6573"/>
    <lineage>
        <taxon>Eukaryota</taxon>
        <taxon>Metazoa</taxon>
        <taxon>Spiralia</taxon>
        <taxon>Lophotrochozoa</taxon>
        <taxon>Mollusca</taxon>
        <taxon>Bivalvia</taxon>
        <taxon>Autobranchia</taxon>
        <taxon>Pteriomorphia</taxon>
        <taxon>Pectinida</taxon>
        <taxon>Pectinoidea</taxon>
        <taxon>Pectinidae</taxon>
        <taxon>Mizuhopecten</taxon>
    </lineage>
</organism>
<dbReference type="CDD" id="cd19177">
    <property type="entry name" value="SET_SETD4"/>
    <property type="match status" value="1"/>
</dbReference>
<dbReference type="InterPro" id="IPR050600">
    <property type="entry name" value="SETD3_SETD6_MTase"/>
</dbReference>
<gene>
    <name evidence="1" type="ORF">KP79_PYT06935</name>
</gene>
<dbReference type="OrthoDB" id="341421at2759"/>
<dbReference type="InterPro" id="IPR046341">
    <property type="entry name" value="SET_dom_sf"/>
</dbReference>
<dbReference type="AlphaFoldDB" id="A0A210PW93"/>
<evidence type="ECO:0000313" key="2">
    <source>
        <dbReference type="Proteomes" id="UP000242188"/>
    </source>
</evidence>
<protein>
    <submittedName>
        <fullName evidence="1">SET domain-containing protein 4</fullName>
    </submittedName>
</protein>
<dbReference type="InterPro" id="IPR044429">
    <property type="entry name" value="SETD4_SET"/>
</dbReference>
<comment type="caution">
    <text evidence="1">The sequence shown here is derived from an EMBL/GenBank/DDBJ whole genome shotgun (WGS) entry which is preliminary data.</text>
</comment>
<sequence length="464" mass="53189">MLTTRRCTRSCLTGDGSQEPNVGPTSELSVEPALAQRYLSFNQRLAPTSSQLHYGGQTWDKRLSSQQAMSIFLLAEKAKHESSFWYPYINILPKKYTTPSFFSETELNLLPKTVRSRASTEISKVHTAFKLVTDFIRSCWPELAPVITLPDFLWAWYSVNTRSVYYKHNLCEEFLADGNHLALAPFLDLLNHSYDANITAAFNVNSNCYEIQTENTYRKYDQVFISYGNHDNAHLLVEYGFVLPNNPNDAVEFSFDSLLDIALRMEHTHLKEKRDVLQNGCFDKEVGPELAILLSRRWARTEHTSVLGDGTKTGHVLFGRRDHNWPCIHVLLSWRWDQNWPYLSLGDGTRTGHISNFGHGTKTGHICVWEMGPELAILVFGRRDKNRPYFCLGDGTRTGHISVLEMGPKLTILVFGDGTRTGHTSVLEMGPELAIFLFWEMGPELAILLSRTWDKNRTYFFFWR</sequence>
<evidence type="ECO:0000313" key="1">
    <source>
        <dbReference type="EMBL" id="OWF40744.1"/>
    </source>
</evidence>
<dbReference type="GO" id="GO:0016279">
    <property type="term" value="F:protein-lysine N-methyltransferase activity"/>
    <property type="evidence" value="ECO:0007669"/>
    <property type="project" value="InterPro"/>
</dbReference>
<reference evidence="1 2" key="1">
    <citation type="journal article" date="2017" name="Nat. Ecol. Evol.">
        <title>Scallop genome provides insights into evolution of bilaterian karyotype and development.</title>
        <authorList>
            <person name="Wang S."/>
            <person name="Zhang J."/>
            <person name="Jiao W."/>
            <person name="Li J."/>
            <person name="Xun X."/>
            <person name="Sun Y."/>
            <person name="Guo X."/>
            <person name="Huan P."/>
            <person name="Dong B."/>
            <person name="Zhang L."/>
            <person name="Hu X."/>
            <person name="Sun X."/>
            <person name="Wang J."/>
            <person name="Zhao C."/>
            <person name="Wang Y."/>
            <person name="Wang D."/>
            <person name="Huang X."/>
            <person name="Wang R."/>
            <person name="Lv J."/>
            <person name="Li Y."/>
            <person name="Zhang Z."/>
            <person name="Liu B."/>
            <person name="Lu W."/>
            <person name="Hui Y."/>
            <person name="Liang J."/>
            <person name="Zhou Z."/>
            <person name="Hou R."/>
            <person name="Li X."/>
            <person name="Liu Y."/>
            <person name="Li H."/>
            <person name="Ning X."/>
            <person name="Lin Y."/>
            <person name="Zhao L."/>
            <person name="Xing Q."/>
            <person name="Dou J."/>
            <person name="Li Y."/>
            <person name="Mao J."/>
            <person name="Guo H."/>
            <person name="Dou H."/>
            <person name="Li T."/>
            <person name="Mu C."/>
            <person name="Jiang W."/>
            <person name="Fu Q."/>
            <person name="Fu X."/>
            <person name="Miao Y."/>
            <person name="Liu J."/>
            <person name="Yu Q."/>
            <person name="Li R."/>
            <person name="Liao H."/>
            <person name="Li X."/>
            <person name="Kong Y."/>
            <person name="Jiang Z."/>
            <person name="Chourrout D."/>
            <person name="Li R."/>
            <person name="Bao Z."/>
        </authorList>
    </citation>
    <scope>NUCLEOTIDE SEQUENCE [LARGE SCALE GENOMIC DNA]</scope>
    <source>
        <strain evidence="1 2">PY_sf001</strain>
    </source>
</reference>
<dbReference type="SUPFAM" id="SSF82199">
    <property type="entry name" value="SET domain"/>
    <property type="match status" value="1"/>
</dbReference>
<dbReference type="PANTHER" id="PTHR13271:SF151">
    <property type="entry name" value="SET DOMAIN-CONTAINING PROTEIN 4"/>
    <property type="match status" value="1"/>
</dbReference>
<proteinExistence type="predicted"/>
<accession>A0A210PW93</accession>
<dbReference type="PANTHER" id="PTHR13271">
    <property type="entry name" value="UNCHARACTERIZED PUTATIVE METHYLTRANSFERASE"/>
    <property type="match status" value="1"/>
</dbReference>
<name>A0A210PW93_MIZYE</name>
<dbReference type="EMBL" id="NEDP02005451">
    <property type="protein sequence ID" value="OWF40744.1"/>
    <property type="molecule type" value="Genomic_DNA"/>
</dbReference>
<dbReference type="Gene3D" id="3.90.1410.10">
    <property type="entry name" value="set domain protein methyltransferase, domain 1"/>
    <property type="match status" value="1"/>
</dbReference>
<dbReference type="Proteomes" id="UP000242188">
    <property type="component" value="Unassembled WGS sequence"/>
</dbReference>
<keyword evidence="2" id="KW-1185">Reference proteome</keyword>
<dbReference type="STRING" id="6573.A0A210PW93"/>